<evidence type="ECO:0000313" key="5">
    <source>
        <dbReference type="EMBL" id="CAG8490659.1"/>
    </source>
</evidence>
<organism evidence="5 6">
    <name type="scientific">Acaulospora morrowiae</name>
    <dbReference type="NCBI Taxonomy" id="94023"/>
    <lineage>
        <taxon>Eukaryota</taxon>
        <taxon>Fungi</taxon>
        <taxon>Fungi incertae sedis</taxon>
        <taxon>Mucoromycota</taxon>
        <taxon>Glomeromycotina</taxon>
        <taxon>Glomeromycetes</taxon>
        <taxon>Diversisporales</taxon>
        <taxon>Acaulosporaceae</taxon>
        <taxon>Acaulospora</taxon>
    </lineage>
</organism>
<sequence>MSFPNTDLTIQFACVFVVFLLWIVSLIPVRRAQTLQFEGYNNSNPREQYNNLSAWGRRAVSASNNTIEALVFFSAAVFTRAFSQISQYGGTSPTGKDGTVATATSVFCIIYAVIRADYCINSI</sequence>
<dbReference type="OrthoDB" id="5568734at2759"/>
<evidence type="ECO:0000256" key="4">
    <source>
        <dbReference type="ARBA" id="ARBA00023136"/>
    </source>
</evidence>
<gene>
    <name evidence="5" type="ORF">AMORRO_LOCUS2761</name>
</gene>
<comment type="caution">
    <text evidence="5">The sequence shown here is derived from an EMBL/GenBank/DDBJ whole genome shotgun (WGS) entry which is preliminary data.</text>
</comment>
<dbReference type="PANTHER" id="PTHR35371:SF1">
    <property type="entry name" value="BLR7753 PROTEIN"/>
    <property type="match status" value="1"/>
</dbReference>
<protein>
    <submittedName>
        <fullName evidence="5">3349_t:CDS:1</fullName>
    </submittedName>
</protein>
<keyword evidence="2" id="KW-0812">Transmembrane</keyword>
<evidence type="ECO:0000256" key="2">
    <source>
        <dbReference type="ARBA" id="ARBA00022692"/>
    </source>
</evidence>
<evidence type="ECO:0000256" key="1">
    <source>
        <dbReference type="ARBA" id="ARBA00004370"/>
    </source>
</evidence>
<dbReference type="GO" id="GO:0016020">
    <property type="term" value="C:membrane"/>
    <property type="evidence" value="ECO:0007669"/>
    <property type="project" value="UniProtKB-SubCell"/>
</dbReference>
<name>A0A9N8ZFI9_9GLOM</name>
<dbReference type="InterPro" id="IPR023352">
    <property type="entry name" value="MAPEG-like_dom_sf"/>
</dbReference>
<evidence type="ECO:0000313" key="6">
    <source>
        <dbReference type="Proteomes" id="UP000789342"/>
    </source>
</evidence>
<dbReference type="AlphaFoldDB" id="A0A9N8ZFI9"/>
<reference evidence="5" key="1">
    <citation type="submission" date="2021-06" db="EMBL/GenBank/DDBJ databases">
        <authorList>
            <person name="Kallberg Y."/>
            <person name="Tangrot J."/>
            <person name="Rosling A."/>
        </authorList>
    </citation>
    <scope>NUCLEOTIDE SEQUENCE</scope>
    <source>
        <strain evidence="5">CL551</strain>
    </source>
</reference>
<comment type="subcellular location">
    <subcellularLocation>
        <location evidence="1">Membrane</location>
    </subcellularLocation>
</comment>
<dbReference type="EMBL" id="CAJVPV010001227">
    <property type="protein sequence ID" value="CAG8490659.1"/>
    <property type="molecule type" value="Genomic_DNA"/>
</dbReference>
<dbReference type="Proteomes" id="UP000789342">
    <property type="component" value="Unassembled WGS sequence"/>
</dbReference>
<proteinExistence type="predicted"/>
<dbReference type="SUPFAM" id="SSF161084">
    <property type="entry name" value="MAPEG domain-like"/>
    <property type="match status" value="1"/>
</dbReference>
<evidence type="ECO:0000256" key="3">
    <source>
        <dbReference type="ARBA" id="ARBA00022989"/>
    </source>
</evidence>
<dbReference type="InterPro" id="IPR001129">
    <property type="entry name" value="Membr-assoc_MAPEG"/>
</dbReference>
<keyword evidence="3" id="KW-1133">Transmembrane helix</keyword>
<keyword evidence="6" id="KW-1185">Reference proteome</keyword>
<dbReference type="Pfam" id="PF01124">
    <property type="entry name" value="MAPEG"/>
    <property type="match status" value="1"/>
</dbReference>
<dbReference type="PANTHER" id="PTHR35371">
    <property type="entry name" value="INNER MEMBRANE PROTEIN"/>
    <property type="match status" value="1"/>
</dbReference>
<accession>A0A9N8ZFI9</accession>
<keyword evidence="4" id="KW-0472">Membrane</keyword>